<proteinExistence type="predicted"/>
<sequence>MNKIFASLAVMMFLGGCQSLSQPGSRPPAKEEAAPRPAPASPPPQPVASFSEETLYSLLVAELAGQRNRFDIALDNYAEQARVTRDPGVAERAFRIAEYLGADQAALESVLIWADNAPANLDAQRAAAIQLARSGRYDDSMRYMEKVLQAQGDTHFDFLALAAAESDPETRAGLLQSFDRLLAKSPENGQLLFGKALLLQQDNRPEEALKLLEKHPASEQEIAPLLLRVRLLQSLERGDEALALLKKGMRQHPDDKRLRLTYARLLVEQERLDDAKDEFAALVEQFPEDDDLRLSMALVCLEAKAWDEAAVYLQELIERGSYVDAAHYQLGRVYEEREDPESALIEYGLVGPGNHYLPAQLRQTEILFEHGRIAEASARLARSRDSQPDYALQLYLIEAEALTNRDRLDEAWKVIERALRQFPDDLNLLYTRAMLAEKRGDLAQLERDLRFIIGREPDNAMALNALGYTLADRTTRYAEAKALIEKAHQLNPDDPSILDSLGWVHFRLGELGEAERLLRQAAERVSDHEIAAHLGEVLWARGKQREARKVWAKALEEQPDSAILRSTLLRLTGSETF</sequence>
<organism evidence="6 7">
    <name type="scientific">Azotobacter beijerinckii</name>
    <dbReference type="NCBI Taxonomy" id="170623"/>
    <lineage>
        <taxon>Bacteria</taxon>
        <taxon>Pseudomonadati</taxon>
        <taxon>Pseudomonadota</taxon>
        <taxon>Gammaproteobacteria</taxon>
        <taxon>Pseudomonadales</taxon>
        <taxon>Pseudomonadaceae</taxon>
        <taxon>Azotobacter</taxon>
    </lineage>
</organism>
<reference evidence="7 8" key="1">
    <citation type="submission" date="2016-10" db="EMBL/GenBank/DDBJ databases">
        <authorList>
            <person name="de Groot N.N."/>
        </authorList>
    </citation>
    <scope>NUCLEOTIDE SEQUENCE [LARGE SCALE GENOMIC DNA]</scope>
    <source>
        <strain evidence="6 7">DSM 1041</strain>
        <strain evidence="5 8">DSM 373</strain>
    </source>
</reference>
<evidence type="ECO:0000256" key="2">
    <source>
        <dbReference type="ARBA" id="ARBA00022803"/>
    </source>
</evidence>
<name>A0A1H6UYG9_9GAMM</name>
<evidence type="ECO:0000313" key="6">
    <source>
        <dbReference type="EMBL" id="SEI96656.1"/>
    </source>
</evidence>
<dbReference type="Proteomes" id="UP000199250">
    <property type="component" value="Unassembled WGS sequence"/>
</dbReference>
<dbReference type="SUPFAM" id="SSF48452">
    <property type="entry name" value="TPR-like"/>
    <property type="match status" value="2"/>
</dbReference>
<evidence type="ECO:0000256" key="1">
    <source>
        <dbReference type="ARBA" id="ARBA00022737"/>
    </source>
</evidence>
<dbReference type="SMART" id="SM00028">
    <property type="entry name" value="TPR"/>
    <property type="match status" value="6"/>
</dbReference>
<feature type="compositionally biased region" description="Pro residues" evidence="4">
    <location>
        <begin position="36"/>
        <end position="46"/>
    </location>
</feature>
<dbReference type="Pfam" id="PF13432">
    <property type="entry name" value="TPR_16"/>
    <property type="match status" value="2"/>
</dbReference>
<dbReference type="InterPro" id="IPR051012">
    <property type="entry name" value="CellSynth/LPSAsmb/PSIAsmb"/>
</dbReference>
<dbReference type="STRING" id="170623.SAMN04244579_02629"/>
<dbReference type="PROSITE" id="PS50005">
    <property type="entry name" value="TPR"/>
    <property type="match status" value="1"/>
</dbReference>
<evidence type="ECO:0000313" key="8">
    <source>
        <dbReference type="Proteomes" id="UP000199250"/>
    </source>
</evidence>
<dbReference type="EMBL" id="FNYQ01000015">
    <property type="protein sequence ID" value="SEI67351.1"/>
    <property type="molecule type" value="Genomic_DNA"/>
</dbReference>
<feature type="region of interest" description="Disordered" evidence="4">
    <location>
        <begin position="21"/>
        <end position="47"/>
    </location>
</feature>
<dbReference type="InterPro" id="IPR011990">
    <property type="entry name" value="TPR-like_helical_dom_sf"/>
</dbReference>
<gene>
    <name evidence="5" type="ORF">SAMN04244572_01284</name>
    <name evidence="6" type="ORF">SAMN04244579_02629</name>
</gene>
<keyword evidence="2 3" id="KW-0802">TPR repeat</keyword>
<protein>
    <submittedName>
        <fullName evidence="6">Uncharacterized conserved protein HemY, contains two TPR repeats</fullName>
    </submittedName>
</protein>
<dbReference type="Proteomes" id="UP000199005">
    <property type="component" value="Unassembled WGS sequence"/>
</dbReference>
<evidence type="ECO:0000313" key="5">
    <source>
        <dbReference type="EMBL" id="SEI67351.1"/>
    </source>
</evidence>
<keyword evidence="1" id="KW-0677">Repeat</keyword>
<dbReference type="PROSITE" id="PS51257">
    <property type="entry name" value="PROKAR_LIPOPROTEIN"/>
    <property type="match status" value="1"/>
</dbReference>
<dbReference type="EMBL" id="FNYO01000029">
    <property type="protein sequence ID" value="SEI96656.1"/>
    <property type="molecule type" value="Genomic_DNA"/>
</dbReference>
<accession>A0A1H6UYG9</accession>
<dbReference type="Gene3D" id="1.25.40.10">
    <property type="entry name" value="Tetratricopeptide repeat domain"/>
    <property type="match status" value="2"/>
</dbReference>
<dbReference type="PANTHER" id="PTHR45586:SF1">
    <property type="entry name" value="LIPOPOLYSACCHARIDE ASSEMBLY PROTEIN B"/>
    <property type="match status" value="1"/>
</dbReference>
<evidence type="ECO:0000256" key="3">
    <source>
        <dbReference type="PROSITE-ProRule" id="PRU00339"/>
    </source>
</evidence>
<dbReference type="InterPro" id="IPR019734">
    <property type="entry name" value="TPR_rpt"/>
</dbReference>
<evidence type="ECO:0000256" key="4">
    <source>
        <dbReference type="SAM" id="MobiDB-lite"/>
    </source>
</evidence>
<feature type="repeat" description="TPR" evidence="3">
    <location>
        <begin position="528"/>
        <end position="561"/>
    </location>
</feature>
<evidence type="ECO:0000313" key="7">
    <source>
        <dbReference type="Proteomes" id="UP000199005"/>
    </source>
</evidence>
<dbReference type="AlphaFoldDB" id="A0A1H6UYG9"/>
<dbReference type="Pfam" id="PF14559">
    <property type="entry name" value="TPR_19"/>
    <property type="match status" value="2"/>
</dbReference>
<dbReference type="PANTHER" id="PTHR45586">
    <property type="entry name" value="TPR REPEAT-CONTAINING PROTEIN PA4667"/>
    <property type="match status" value="1"/>
</dbReference>
<dbReference type="RefSeq" id="WP_170849303.1">
    <property type="nucleotide sequence ID" value="NZ_FNYO01000029.1"/>
</dbReference>